<dbReference type="SUPFAM" id="SSF69318">
    <property type="entry name" value="Integrin alpha N-terminal domain"/>
    <property type="match status" value="1"/>
</dbReference>
<dbReference type="AlphaFoldDB" id="A0A6B0U3L5"/>
<comment type="caution">
    <text evidence="3">The sequence shown here is derived from an EMBL/GenBank/DDBJ whole genome shotgun (WGS) entry which is preliminary data.</text>
</comment>
<dbReference type="Pfam" id="PF13517">
    <property type="entry name" value="FG-GAP_3"/>
    <property type="match status" value="1"/>
</dbReference>
<name>A0A6B0U3L5_9RHOB</name>
<keyword evidence="1 2" id="KW-0732">Signal</keyword>
<evidence type="ECO:0000256" key="1">
    <source>
        <dbReference type="ARBA" id="ARBA00022729"/>
    </source>
</evidence>
<dbReference type="InterPro" id="IPR028994">
    <property type="entry name" value="Integrin_alpha_N"/>
</dbReference>
<protein>
    <submittedName>
        <fullName evidence="3">VCBS repeat-containing protein</fullName>
    </submittedName>
</protein>
<feature type="chain" id="PRO_5025441528" evidence="2">
    <location>
        <begin position="25"/>
        <end position="254"/>
    </location>
</feature>
<dbReference type="RefSeq" id="WP_160854106.1">
    <property type="nucleotide sequence ID" value="NZ_WUWG01000003.1"/>
</dbReference>
<reference evidence="3 4" key="1">
    <citation type="submission" date="2019-12" db="EMBL/GenBank/DDBJ databases">
        <title>Strain KN286 was isolated from seawater, which was collected from Caroline Seamount in the tropical western Pacific.</title>
        <authorList>
            <person name="Wang Q."/>
        </authorList>
    </citation>
    <scope>NUCLEOTIDE SEQUENCE [LARGE SCALE GENOMIC DNA]</scope>
    <source>
        <strain evidence="3 4">KN286</strain>
    </source>
</reference>
<feature type="signal peptide" evidence="2">
    <location>
        <begin position="1"/>
        <end position="24"/>
    </location>
</feature>
<organism evidence="3 4">
    <name type="scientific">Oceanomicrobium pacificus</name>
    <dbReference type="NCBI Taxonomy" id="2692916"/>
    <lineage>
        <taxon>Bacteria</taxon>
        <taxon>Pseudomonadati</taxon>
        <taxon>Pseudomonadota</taxon>
        <taxon>Alphaproteobacteria</taxon>
        <taxon>Rhodobacterales</taxon>
        <taxon>Paracoccaceae</taxon>
        <taxon>Oceanomicrobium</taxon>
    </lineage>
</organism>
<gene>
    <name evidence="3" type="ORF">GSH16_08775</name>
</gene>
<evidence type="ECO:0000256" key="2">
    <source>
        <dbReference type="SAM" id="SignalP"/>
    </source>
</evidence>
<dbReference type="EMBL" id="WUWG01000003">
    <property type="protein sequence ID" value="MXU65541.1"/>
    <property type="molecule type" value="Genomic_DNA"/>
</dbReference>
<evidence type="ECO:0000313" key="4">
    <source>
        <dbReference type="Proteomes" id="UP000436016"/>
    </source>
</evidence>
<accession>A0A6B0U3L5</accession>
<dbReference type="InterPro" id="IPR013517">
    <property type="entry name" value="FG-GAP"/>
</dbReference>
<evidence type="ECO:0000313" key="3">
    <source>
        <dbReference type="EMBL" id="MXU65541.1"/>
    </source>
</evidence>
<keyword evidence="4" id="KW-1185">Reference proteome</keyword>
<dbReference type="Proteomes" id="UP000436016">
    <property type="component" value="Unassembled WGS sequence"/>
</dbReference>
<sequence length="254" mass="27169">MRAGGILSGLAVAAFAVLATPVAAANKIVTAEGAGIVRAAFADDADVYPHRIMGRIREKTALVASDAAGNSYRVDLSDQGAGHPVFEDMAPRIADVTGDGRNELVVVESDPQTGASLAIYGLRDGRLEQIGATPHIGTRFRWLAPIGIADLNGDGRTDIAYIETPHLGKVLKLWSWVDGRLQQFAQARGLTNHRIGDEFIWGGLRDCGQGPELITSDAAWKRIIATRVGPDGLVFTDLGRHRAPHGWSKAMDCR</sequence>
<proteinExistence type="predicted"/>